<proteinExistence type="predicted"/>
<protein>
    <submittedName>
        <fullName evidence="2">Uncharacterized protein</fullName>
    </submittedName>
</protein>
<gene>
    <name evidence="2" type="ORF">AKJ09_04323</name>
</gene>
<dbReference type="KEGG" id="llu:AKJ09_04323"/>
<evidence type="ECO:0000313" key="3">
    <source>
        <dbReference type="Proteomes" id="UP000064967"/>
    </source>
</evidence>
<sequence length="40" mass="4355">MAITIETLRRNAPFYAVMLAILITAVALVVATASLVLRMH</sequence>
<name>A0A0K1PWZ6_9BACT</name>
<dbReference type="EMBL" id="CP012333">
    <property type="protein sequence ID" value="AKU97659.1"/>
    <property type="molecule type" value="Genomic_DNA"/>
</dbReference>
<keyword evidence="1" id="KW-0472">Membrane</keyword>
<keyword evidence="1" id="KW-0812">Transmembrane</keyword>
<dbReference type="AlphaFoldDB" id="A0A0K1PWZ6"/>
<reference evidence="2 3" key="1">
    <citation type="submission" date="2015-08" db="EMBL/GenBank/DDBJ databases">
        <authorList>
            <person name="Babu N.S."/>
            <person name="Beckwith C.J."/>
            <person name="Beseler K.G."/>
            <person name="Brison A."/>
            <person name="Carone J.V."/>
            <person name="Caskin T.P."/>
            <person name="Diamond M."/>
            <person name="Durham M.E."/>
            <person name="Foxe J.M."/>
            <person name="Go M."/>
            <person name="Henderson B.A."/>
            <person name="Jones I.B."/>
            <person name="McGettigan J.A."/>
            <person name="Micheletti S.J."/>
            <person name="Nasrallah M.E."/>
            <person name="Ortiz D."/>
            <person name="Piller C.R."/>
            <person name="Privatt S.R."/>
            <person name="Schneider S.L."/>
            <person name="Sharp S."/>
            <person name="Smith T.C."/>
            <person name="Stanton J.D."/>
            <person name="Ullery H.E."/>
            <person name="Wilson R.J."/>
            <person name="Serrano M.G."/>
            <person name="Buck G."/>
            <person name="Lee V."/>
            <person name="Wang Y."/>
            <person name="Carvalho R."/>
            <person name="Voegtly L."/>
            <person name="Shi R."/>
            <person name="Duckworth R."/>
            <person name="Johnson A."/>
            <person name="Loviza R."/>
            <person name="Walstead R."/>
            <person name="Shah Z."/>
            <person name="Kiflezghi M."/>
            <person name="Wade K."/>
            <person name="Ball S.L."/>
            <person name="Bradley K.W."/>
            <person name="Asai D.J."/>
            <person name="Bowman C.A."/>
            <person name="Russell D.A."/>
            <person name="Pope W.H."/>
            <person name="Jacobs-Sera D."/>
            <person name="Hendrix R.W."/>
            <person name="Hatfull G.F."/>
        </authorList>
    </citation>
    <scope>NUCLEOTIDE SEQUENCE [LARGE SCALE GENOMIC DNA]</scope>
    <source>
        <strain evidence="2 3">DSM 27648</strain>
    </source>
</reference>
<evidence type="ECO:0000256" key="1">
    <source>
        <dbReference type="SAM" id="Phobius"/>
    </source>
</evidence>
<evidence type="ECO:0000313" key="2">
    <source>
        <dbReference type="EMBL" id="AKU97659.1"/>
    </source>
</evidence>
<keyword evidence="1" id="KW-1133">Transmembrane helix</keyword>
<keyword evidence="3" id="KW-1185">Reference proteome</keyword>
<organism evidence="2 3">
    <name type="scientific">Labilithrix luteola</name>
    <dbReference type="NCBI Taxonomy" id="1391654"/>
    <lineage>
        <taxon>Bacteria</taxon>
        <taxon>Pseudomonadati</taxon>
        <taxon>Myxococcota</taxon>
        <taxon>Polyangia</taxon>
        <taxon>Polyangiales</taxon>
        <taxon>Labilitrichaceae</taxon>
        <taxon>Labilithrix</taxon>
    </lineage>
</organism>
<accession>A0A0K1PWZ6</accession>
<dbReference type="Proteomes" id="UP000064967">
    <property type="component" value="Chromosome"/>
</dbReference>
<feature type="transmembrane region" description="Helical" evidence="1">
    <location>
        <begin position="12"/>
        <end position="37"/>
    </location>
</feature>
<dbReference type="RefSeq" id="WP_275936636.1">
    <property type="nucleotide sequence ID" value="NZ_CP012333.1"/>
</dbReference>